<dbReference type="RefSeq" id="WP_126151596.1">
    <property type="nucleotide sequence ID" value="NZ_JBHTMH010000001.1"/>
</dbReference>
<keyword evidence="6" id="KW-1185">Reference proteome</keyword>
<dbReference type="GO" id="GO:0003700">
    <property type="term" value="F:DNA-binding transcription factor activity"/>
    <property type="evidence" value="ECO:0007669"/>
    <property type="project" value="InterPro"/>
</dbReference>
<dbReference type="PANTHER" id="PTHR33154">
    <property type="entry name" value="TRANSCRIPTIONAL REGULATOR, ARSR FAMILY"/>
    <property type="match status" value="1"/>
</dbReference>
<reference evidence="5 6" key="1">
    <citation type="submission" date="2018-12" db="EMBL/GenBank/DDBJ databases">
        <authorList>
            <person name="Criscuolo A."/>
        </authorList>
    </citation>
    <scope>NUCLEOTIDE SEQUENCE [LARGE SCALE GENOMIC DNA]</scope>
    <source>
        <strain evidence="5">ACIP1116281</strain>
    </source>
</reference>
<dbReference type="SUPFAM" id="SSF46785">
    <property type="entry name" value="Winged helix' DNA-binding domain"/>
    <property type="match status" value="1"/>
</dbReference>
<dbReference type="GO" id="GO:0003677">
    <property type="term" value="F:DNA binding"/>
    <property type="evidence" value="ECO:0007669"/>
    <property type="project" value="UniProtKB-KW"/>
</dbReference>
<dbReference type="CDD" id="cd00090">
    <property type="entry name" value="HTH_ARSR"/>
    <property type="match status" value="1"/>
</dbReference>
<evidence type="ECO:0000256" key="1">
    <source>
        <dbReference type="ARBA" id="ARBA00023015"/>
    </source>
</evidence>
<organism evidence="5 6">
    <name type="scientific">Devosia equisanguinis</name>
    <dbReference type="NCBI Taxonomy" id="2490941"/>
    <lineage>
        <taxon>Bacteria</taxon>
        <taxon>Pseudomonadati</taxon>
        <taxon>Pseudomonadota</taxon>
        <taxon>Alphaproteobacteria</taxon>
        <taxon>Hyphomicrobiales</taxon>
        <taxon>Devosiaceae</taxon>
        <taxon>Devosia</taxon>
    </lineage>
</organism>
<evidence type="ECO:0000256" key="2">
    <source>
        <dbReference type="ARBA" id="ARBA00023125"/>
    </source>
</evidence>
<keyword evidence="2" id="KW-0238">DNA-binding</keyword>
<dbReference type="Pfam" id="PF12840">
    <property type="entry name" value="HTH_20"/>
    <property type="match status" value="1"/>
</dbReference>
<dbReference type="InterPro" id="IPR001845">
    <property type="entry name" value="HTH_ArsR_DNA-bd_dom"/>
</dbReference>
<sequence>MSERRTISRVKPDAMALRALAHPQRLRMLGMLRIDGPATATRLAERMGLNSGATSYHLRQLARHGFIEEDIERGNGRDRWWKAAHETTTFLEEGDDEDALDAGLAFAEAALSAQIKEMQRALARHPQLSPEWRKASTISDYVIPLTAERTESLLHQINALLLDAMAHAPKAGAAYAPGVEPVSFILHAFPRAPEEEGA</sequence>
<gene>
    <name evidence="5" type="ORF">DEVEQU_03237</name>
</gene>
<evidence type="ECO:0000313" key="6">
    <source>
        <dbReference type="Proteomes" id="UP000268844"/>
    </source>
</evidence>
<dbReference type="InterPro" id="IPR051081">
    <property type="entry name" value="HTH_MetalResp_TranReg"/>
</dbReference>
<proteinExistence type="predicted"/>
<evidence type="ECO:0000259" key="4">
    <source>
        <dbReference type="SMART" id="SM00418"/>
    </source>
</evidence>
<dbReference type="InterPro" id="IPR036390">
    <property type="entry name" value="WH_DNA-bd_sf"/>
</dbReference>
<dbReference type="SMART" id="SM00418">
    <property type="entry name" value="HTH_ARSR"/>
    <property type="match status" value="1"/>
</dbReference>
<feature type="domain" description="HTH arsR-type" evidence="4">
    <location>
        <begin position="15"/>
        <end position="96"/>
    </location>
</feature>
<keyword evidence="1" id="KW-0805">Transcription regulation</keyword>
<name>A0A3S4CFJ1_9HYPH</name>
<dbReference type="Proteomes" id="UP000268844">
    <property type="component" value="Unassembled WGS sequence"/>
</dbReference>
<protein>
    <submittedName>
        <fullName evidence="5">Helix-turn-helix domain protein</fullName>
    </submittedName>
</protein>
<accession>A0A3S4CFJ1</accession>
<dbReference type="InterPro" id="IPR036388">
    <property type="entry name" value="WH-like_DNA-bd_sf"/>
</dbReference>
<evidence type="ECO:0000256" key="3">
    <source>
        <dbReference type="ARBA" id="ARBA00023163"/>
    </source>
</evidence>
<keyword evidence="3" id="KW-0804">Transcription</keyword>
<dbReference type="InterPro" id="IPR011991">
    <property type="entry name" value="ArsR-like_HTH"/>
</dbReference>
<dbReference type="PANTHER" id="PTHR33154:SF15">
    <property type="entry name" value="REGULATORY PROTEIN ARSR"/>
    <property type="match status" value="1"/>
</dbReference>
<dbReference type="AlphaFoldDB" id="A0A3S4CFJ1"/>
<dbReference type="OrthoDB" id="7945987at2"/>
<evidence type="ECO:0000313" key="5">
    <source>
        <dbReference type="EMBL" id="VDS06088.1"/>
    </source>
</evidence>
<dbReference type="Gene3D" id="1.10.10.10">
    <property type="entry name" value="Winged helix-like DNA-binding domain superfamily/Winged helix DNA-binding domain"/>
    <property type="match status" value="1"/>
</dbReference>
<dbReference type="EMBL" id="UZWD01000038">
    <property type="protein sequence ID" value="VDS06088.1"/>
    <property type="molecule type" value="Genomic_DNA"/>
</dbReference>